<gene>
    <name evidence="2" type="ORF">SAMN05216296_0523</name>
</gene>
<reference evidence="3" key="1">
    <citation type="submission" date="2016-10" db="EMBL/GenBank/DDBJ databases">
        <authorList>
            <person name="Varghese N."/>
            <person name="Submissions S."/>
        </authorList>
    </citation>
    <scope>NUCLEOTIDE SEQUENCE [LARGE SCALE GENOMIC DNA]</scope>
    <source>
        <strain evidence="3">DSM 17875</strain>
    </source>
</reference>
<dbReference type="Proteomes" id="UP000243232">
    <property type="component" value="Chromosome I"/>
</dbReference>
<evidence type="ECO:0000313" key="2">
    <source>
        <dbReference type="EMBL" id="SDT91491.1"/>
    </source>
</evidence>
<dbReference type="RefSeq" id="WP_090192953.1">
    <property type="nucleotide sequence ID" value="NZ_LT629785.1"/>
</dbReference>
<dbReference type="EMBL" id="LT629785">
    <property type="protein sequence ID" value="SDT91491.1"/>
    <property type="molecule type" value="Genomic_DNA"/>
</dbReference>
<dbReference type="AlphaFoldDB" id="A0A1H2E8L8"/>
<evidence type="ECO:0000313" key="3">
    <source>
        <dbReference type="Proteomes" id="UP000243232"/>
    </source>
</evidence>
<accession>A0A1H2E8L8</accession>
<dbReference type="OrthoDB" id="7597153at2"/>
<feature type="domain" description="eCIS core" evidence="1">
    <location>
        <begin position="92"/>
        <end position="171"/>
    </location>
</feature>
<dbReference type="Pfam" id="PF13699">
    <property type="entry name" value="eCIS_core"/>
    <property type="match status" value="1"/>
</dbReference>
<dbReference type="STRING" id="364197.SAMN05216296_0523"/>
<sequence>MDALIAEVRQRLSRMFRNGPPALLVVAGLGVAGVSGAAEQCPDGQQRLCVGVCFCAPGDSLVLQQANRVLGYGLRNWVVESRQRALASGASPIPPAIREQLQSYFAAQTLDAVRYRVGDDIPANLSHGLLQNPDVSAVTLVDLIVFRNAGDAQHNTALWAHELTHVEQYRELGIDGFTQLYVRDYVALESPAYQMQSRVRYALKTAAEQATLAGDRQGGGQNP</sequence>
<keyword evidence="3" id="KW-1185">Reference proteome</keyword>
<dbReference type="InterPro" id="IPR025295">
    <property type="entry name" value="eCIS_core_dom"/>
</dbReference>
<proteinExistence type="predicted"/>
<protein>
    <recommendedName>
        <fullName evidence="1">eCIS core domain-containing protein</fullName>
    </recommendedName>
</protein>
<evidence type="ECO:0000259" key="1">
    <source>
        <dbReference type="Pfam" id="PF13699"/>
    </source>
</evidence>
<organism evidence="2 3">
    <name type="scientific">Pseudomonas pohangensis</name>
    <dbReference type="NCBI Taxonomy" id="364197"/>
    <lineage>
        <taxon>Bacteria</taxon>
        <taxon>Pseudomonadati</taxon>
        <taxon>Pseudomonadota</taxon>
        <taxon>Gammaproteobacteria</taxon>
        <taxon>Pseudomonadales</taxon>
        <taxon>Pseudomonadaceae</taxon>
        <taxon>Pseudomonas</taxon>
    </lineage>
</organism>
<name>A0A1H2E8L8_9PSED</name>